<dbReference type="EMBL" id="VJZL01000024">
    <property type="protein sequence ID" value="TRX07642.1"/>
    <property type="molecule type" value="Genomic_DNA"/>
</dbReference>
<feature type="domain" description="DUF5916" evidence="2">
    <location>
        <begin position="242"/>
        <end position="713"/>
    </location>
</feature>
<accession>A0A553BHD4</accession>
<evidence type="ECO:0000313" key="5">
    <source>
        <dbReference type="Proteomes" id="UP000318528"/>
    </source>
</evidence>
<name>A0A553BHD4_9FLAO</name>
<evidence type="ECO:0000313" key="6">
    <source>
        <dbReference type="Proteomes" id="UP000318669"/>
    </source>
</evidence>
<reference evidence="5 6" key="1">
    <citation type="submission" date="2019-07" db="EMBL/GenBank/DDBJ databases">
        <title>Novel species of Flavobacterium.</title>
        <authorList>
            <person name="Liu Q."/>
            <person name="Xin Y.-H."/>
        </authorList>
    </citation>
    <scope>NUCLEOTIDE SEQUENCE [LARGE SCALE GENOMIC DNA]</scope>
    <source>
        <strain evidence="3 5">GSP39</strain>
        <strain evidence="4 6">GSR22</strain>
    </source>
</reference>
<evidence type="ECO:0000259" key="2">
    <source>
        <dbReference type="Pfam" id="PF19313"/>
    </source>
</evidence>
<dbReference type="GO" id="GO:0030246">
    <property type="term" value="F:carbohydrate binding"/>
    <property type="evidence" value="ECO:0007669"/>
    <property type="project" value="InterPro"/>
</dbReference>
<dbReference type="GO" id="GO:0016052">
    <property type="term" value="P:carbohydrate catabolic process"/>
    <property type="evidence" value="ECO:0007669"/>
    <property type="project" value="InterPro"/>
</dbReference>
<dbReference type="Pfam" id="PF19313">
    <property type="entry name" value="DUF5916"/>
    <property type="match status" value="1"/>
</dbReference>
<keyword evidence="5" id="KW-1185">Reference proteome</keyword>
<dbReference type="Proteomes" id="UP000318669">
    <property type="component" value="Unassembled WGS sequence"/>
</dbReference>
<dbReference type="AlphaFoldDB" id="A0A553BHD4"/>
<dbReference type="CDD" id="cd09618">
    <property type="entry name" value="CBM9_like_2"/>
    <property type="match status" value="1"/>
</dbReference>
<dbReference type="Pfam" id="PF06452">
    <property type="entry name" value="CBM9_1"/>
    <property type="match status" value="1"/>
</dbReference>
<dbReference type="RefSeq" id="WP_143386383.1">
    <property type="nucleotide sequence ID" value="NZ_VJZL01000024.1"/>
</dbReference>
<protein>
    <submittedName>
        <fullName evidence="4">Carbohydrate binding family 9 domain-containing protein</fullName>
    </submittedName>
</protein>
<dbReference type="GO" id="GO:0004553">
    <property type="term" value="F:hydrolase activity, hydrolyzing O-glycosyl compounds"/>
    <property type="evidence" value="ECO:0007669"/>
    <property type="project" value="InterPro"/>
</dbReference>
<feature type="domain" description="Carbohydrate-binding" evidence="1">
    <location>
        <begin position="40"/>
        <end position="202"/>
    </location>
</feature>
<dbReference type="EMBL" id="VJZN01000030">
    <property type="protein sequence ID" value="TRX04042.1"/>
    <property type="molecule type" value="Genomic_DNA"/>
</dbReference>
<proteinExistence type="predicted"/>
<dbReference type="InterPro" id="IPR045670">
    <property type="entry name" value="DUF5916"/>
</dbReference>
<evidence type="ECO:0000259" key="1">
    <source>
        <dbReference type="Pfam" id="PF06452"/>
    </source>
</evidence>
<dbReference type="SUPFAM" id="SSF49344">
    <property type="entry name" value="CBD9-like"/>
    <property type="match status" value="1"/>
</dbReference>
<dbReference type="Proteomes" id="UP000318528">
    <property type="component" value="Unassembled WGS sequence"/>
</dbReference>
<comment type="caution">
    <text evidence="4">The sequence shown here is derived from an EMBL/GenBank/DDBJ whole genome shotgun (WGS) entry which is preliminary data.</text>
</comment>
<gene>
    <name evidence="4" type="ORF">FNW11_12410</name>
    <name evidence="3" type="ORF">FNW12_14535</name>
</gene>
<organism evidence="4 6">
    <name type="scientific">Flavobacterium gawalongense</name>
    <dbReference type="NCBI Taxonomy" id="2594432"/>
    <lineage>
        <taxon>Bacteria</taxon>
        <taxon>Pseudomonadati</taxon>
        <taxon>Bacteroidota</taxon>
        <taxon>Flavobacteriia</taxon>
        <taxon>Flavobacteriales</taxon>
        <taxon>Flavobacteriaceae</taxon>
        <taxon>Flavobacterium</taxon>
    </lineage>
</organism>
<dbReference type="Gene3D" id="2.60.40.1190">
    <property type="match status" value="1"/>
</dbReference>
<dbReference type="OrthoDB" id="9786766at2"/>
<evidence type="ECO:0000313" key="4">
    <source>
        <dbReference type="EMBL" id="TRX07642.1"/>
    </source>
</evidence>
<evidence type="ECO:0000313" key="3">
    <source>
        <dbReference type="EMBL" id="TRX04042.1"/>
    </source>
</evidence>
<dbReference type="InterPro" id="IPR010502">
    <property type="entry name" value="Carb-bd_dom_fam9"/>
</dbReference>
<sequence>MKPNHLLIITFLIFIFHNQLSAQQSKRSIFVKYSTEKINLDGVLDEPVWQSTDLASDFWQFFPTDSLKSNNKTEVRMTYNETTLYIGIRAESKDGKFIVNSLRRDFSGSTNDNVSLIFDTFNDATNAFMFSVNPYGVQRESLVSGGGSSTGSLNSTWDIKWQSEGKTYENYYVLEIAIPFSSLKFKEGGQTWRFQAYRWDLQTNEQSAWSRVPQNQLLVNLAFLGEMHFEKPLGKNRPPIYVIPYMNAVTSKDFSNNVTGNNFAFGADAKIAIGNGLNLDITANPDFSNVEVDNIVTNITRFELSLPEKRQFFIDNGDLFANFGNTYNDAKPFFSRRIGIVRDSLGRTIENKILGGVRLSGKIDQNWRVGLLSLQTADDPANRIGSNNNSMFALQRKLFSRSNVGVFFVNRQTFGNYDYQLANDKYNRVIGMDYNLASADNTWTGKAYLHKSFQPGDVSGNLSSQAVMIYNTRKYNIISDWVYVDKDFRADLGFIPRNDIFKSGTGFARTFYAKGGVVNKYTPRIMNLMFFKPQMDFKKTDHIIWLTQDIEFRNQSILSFGYMWNNVFLTGDFDPTRTPGATPLPGNMDYTFNQFNVSFTSKNSSMITFQSSATVGQFFNGKSYSFSGTANLRIMPKALISLVANYDRIDLPAPYSKADIVLISPKFDLTFSKSLFWSTLVQYSNQKSNLGINSRLQWRFAPLSDLFLVYNDNYYTREFGPTYRSVNLKLSYWFNL</sequence>